<protein>
    <recommendedName>
        <fullName evidence="6">Large ribosomal subunit protein uL11</fullName>
    </recommendedName>
</protein>
<dbReference type="Gene3D" id="1.10.10.250">
    <property type="entry name" value="Ribosomal protein L11, C-terminal domain"/>
    <property type="match status" value="1"/>
</dbReference>
<comment type="subunit">
    <text evidence="6">Part of the ribosomal stalk of the 50S ribosomal subunit. Interacts with L10 and the large rRNA to form the base of the stalk. L10 forms an elongated spine to which L12 dimers bind in a sequential fashion forming a multimeric L10(L12)X complex.</text>
</comment>
<name>A0A7C4JLY9_STAMA</name>
<evidence type="ECO:0000256" key="7">
    <source>
        <dbReference type="RuleBase" id="RU003978"/>
    </source>
</evidence>
<evidence type="ECO:0000313" key="10">
    <source>
        <dbReference type="EMBL" id="HGQ59921.1"/>
    </source>
</evidence>
<dbReference type="NCBIfam" id="NF002232">
    <property type="entry name" value="PRK01143.1"/>
    <property type="match status" value="1"/>
</dbReference>
<dbReference type="SUPFAM" id="SSF54747">
    <property type="entry name" value="Ribosomal L11/L12e N-terminal domain"/>
    <property type="match status" value="1"/>
</dbReference>
<organism evidence="11">
    <name type="scientific">Staphylothermus marinus</name>
    <dbReference type="NCBI Taxonomy" id="2280"/>
    <lineage>
        <taxon>Archaea</taxon>
        <taxon>Thermoproteota</taxon>
        <taxon>Thermoprotei</taxon>
        <taxon>Desulfurococcales</taxon>
        <taxon>Desulfurococcaceae</taxon>
        <taxon>Staphylothermus</taxon>
    </lineage>
</organism>
<dbReference type="Gene3D" id="3.30.1550.10">
    <property type="entry name" value="Ribosomal protein L11/L12, N-terminal domain"/>
    <property type="match status" value="1"/>
</dbReference>
<dbReference type="InterPro" id="IPR020783">
    <property type="entry name" value="Ribosomal_uL11_C"/>
</dbReference>
<keyword evidence="3 6" id="KW-0694">RNA-binding</keyword>
<dbReference type="EMBL" id="DTBP01000018">
    <property type="protein sequence ID" value="HGQ74002.1"/>
    <property type="molecule type" value="Genomic_DNA"/>
</dbReference>
<dbReference type="InterPro" id="IPR020785">
    <property type="entry name" value="Ribosomal_uL11_CS"/>
</dbReference>
<keyword evidence="4 6" id="KW-0689">Ribosomal protein</keyword>
<comment type="caution">
    <text evidence="11">The sequence shown here is derived from an EMBL/GenBank/DDBJ whole genome shotgun (WGS) entry which is preliminary data.</text>
</comment>
<dbReference type="InterPro" id="IPR036769">
    <property type="entry name" value="Ribosomal_uL11_C_sf"/>
</dbReference>
<evidence type="ECO:0000313" key="11">
    <source>
        <dbReference type="EMBL" id="HGQ74002.1"/>
    </source>
</evidence>
<dbReference type="AlphaFoldDB" id="A0A7C4JLY9"/>
<dbReference type="SMART" id="SM00649">
    <property type="entry name" value="RL11"/>
    <property type="match status" value="1"/>
</dbReference>
<dbReference type="PANTHER" id="PTHR11661:SF1">
    <property type="entry name" value="LARGE RIBOSOMAL SUBUNIT PROTEIN UL11M"/>
    <property type="match status" value="1"/>
</dbReference>
<dbReference type="Pfam" id="PF00298">
    <property type="entry name" value="Ribosomal_L11"/>
    <property type="match status" value="1"/>
</dbReference>
<keyword evidence="5 6" id="KW-0687">Ribonucleoprotein</keyword>
<reference evidence="11" key="1">
    <citation type="journal article" date="2020" name="mSystems">
        <title>Genome- and Community-Level Interaction Insights into Carbon Utilization and Element Cycling Functions of Hydrothermarchaeota in Hydrothermal Sediment.</title>
        <authorList>
            <person name="Zhou Z."/>
            <person name="Liu Y."/>
            <person name="Xu W."/>
            <person name="Pan J."/>
            <person name="Luo Z.H."/>
            <person name="Li M."/>
        </authorList>
    </citation>
    <scope>NUCLEOTIDE SEQUENCE [LARGE SCALE GENOMIC DNA]</scope>
    <source>
        <strain evidence="10">SpSt-638</strain>
        <strain evidence="11">SpSt-648</strain>
    </source>
</reference>
<gene>
    <name evidence="6" type="primary">rpl11</name>
    <name evidence="10" type="ORF">ENU09_04340</name>
    <name evidence="11" type="ORF">ENU20_02875</name>
</gene>
<comment type="similarity">
    <text evidence="1 6 7">Belongs to the universal ribosomal protein uL11 family.</text>
</comment>
<evidence type="ECO:0000259" key="8">
    <source>
        <dbReference type="Pfam" id="PF00298"/>
    </source>
</evidence>
<evidence type="ECO:0000256" key="6">
    <source>
        <dbReference type="HAMAP-Rule" id="MF_00736"/>
    </source>
</evidence>
<proteinExistence type="inferred from homology"/>
<dbReference type="PROSITE" id="PS00359">
    <property type="entry name" value="RIBOSOMAL_L11"/>
    <property type="match status" value="1"/>
</dbReference>
<dbReference type="PANTHER" id="PTHR11661">
    <property type="entry name" value="60S RIBOSOMAL PROTEIN L12"/>
    <property type="match status" value="1"/>
</dbReference>
<feature type="domain" description="Large ribosomal subunit protein uL11 N-terminal" evidence="9">
    <location>
        <begin position="7"/>
        <end position="64"/>
    </location>
</feature>
<evidence type="ECO:0000256" key="4">
    <source>
        <dbReference type="ARBA" id="ARBA00022980"/>
    </source>
</evidence>
<sequence>MVKKTLRLIVEGGKATPGPPIGPTLSPYKLNIMEVVKAINDATKDYEGLPVPIEITIDTDTKKFEVKVGIPTTTALLLKEAGAKNPPKGASEKIGNLTIEQIIKIALIKKEQLQAKTLKSAVKTILGSARSIGITVDGKDPKVVSNEIDRGLYDEILAKYEPDWKGG</sequence>
<dbReference type="InterPro" id="IPR020784">
    <property type="entry name" value="Ribosomal_uL11_N"/>
</dbReference>
<dbReference type="EMBL" id="DTBE01000108">
    <property type="protein sequence ID" value="HGQ59921.1"/>
    <property type="molecule type" value="Genomic_DNA"/>
</dbReference>
<dbReference type="GO" id="GO:0003735">
    <property type="term" value="F:structural constituent of ribosome"/>
    <property type="evidence" value="ECO:0007669"/>
    <property type="project" value="InterPro"/>
</dbReference>
<dbReference type="InterPro" id="IPR000911">
    <property type="entry name" value="Ribosomal_uL11"/>
</dbReference>
<dbReference type="CDD" id="cd00349">
    <property type="entry name" value="Ribosomal_L11"/>
    <property type="match status" value="1"/>
</dbReference>
<dbReference type="InterPro" id="IPR036796">
    <property type="entry name" value="Ribosomal_uL11_N_sf"/>
</dbReference>
<keyword evidence="2 6" id="KW-0699">rRNA-binding</keyword>
<evidence type="ECO:0000256" key="5">
    <source>
        <dbReference type="ARBA" id="ARBA00023274"/>
    </source>
</evidence>
<accession>A0A7C4JLY9</accession>
<dbReference type="HAMAP" id="MF_00736">
    <property type="entry name" value="Ribosomal_uL11"/>
    <property type="match status" value="1"/>
</dbReference>
<feature type="domain" description="Large ribosomal subunit protein uL11 C-terminal" evidence="8">
    <location>
        <begin position="70"/>
        <end position="136"/>
    </location>
</feature>
<evidence type="ECO:0000256" key="1">
    <source>
        <dbReference type="ARBA" id="ARBA00010537"/>
    </source>
</evidence>
<dbReference type="GO" id="GO:0006412">
    <property type="term" value="P:translation"/>
    <property type="evidence" value="ECO:0007669"/>
    <property type="project" value="UniProtKB-UniRule"/>
</dbReference>
<comment type="function">
    <text evidence="6">Forms part of the ribosomal stalk which helps the ribosome interact with GTP-bound translation factors.</text>
</comment>
<dbReference type="SUPFAM" id="SSF46906">
    <property type="entry name" value="Ribosomal protein L11, C-terminal domain"/>
    <property type="match status" value="1"/>
</dbReference>
<evidence type="ECO:0000259" key="9">
    <source>
        <dbReference type="Pfam" id="PF03946"/>
    </source>
</evidence>
<dbReference type="GO" id="GO:0070180">
    <property type="term" value="F:large ribosomal subunit rRNA binding"/>
    <property type="evidence" value="ECO:0007669"/>
    <property type="project" value="UniProtKB-UniRule"/>
</dbReference>
<evidence type="ECO:0000256" key="2">
    <source>
        <dbReference type="ARBA" id="ARBA00022730"/>
    </source>
</evidence>
<dbReference type="Pfam" id="PF03946">
    <property type="entry name" value="Ribosomal_L11_N"/>
    <property type="match status" value="1"/>
</dbReference>
<evidence type="ECO:0000256" key="3">
    <source>
        <dbReference type="ARBA" id="ARBA00022884"/>
    </source>
</evidence>
<dbReference type="GO" id="GO:0015934">
    <property type="term" value="C:large ribosomal subunit"/>
    <property type="evidence" value="ECO:0007669"/>
    <property type="project" value="TreeGrafter"/>
</dbReference>